<gene>
    <name evidence="1" type="ORF">Zm00014a_030905</name>
</gene>
<name>A0A3L6ELW2_MAIZE</name>
<dbReference type="EMBL" id="NCVQ01000006">
    <property type="protein sequence ID" value="PWZ20297.1"/>
    <property type="molecule type" value="Genomic_DNA"/>
</dbReference>
<comment type="caution">
    <text evidence="1">The sequence shown here is derived from an EMBL/GenBank/DDBJ whole genome shotgun (WGS) entry which is preliminary data.</text>
</comment>
<dbReference type="AlphaFoldDB" id="A0A3L6ELW2"/>
<dbReference type="ExpressionAtlas" id="A0A3L6ELW2">
    <property type="expression patterns" value="baseline and differential"/>
</dbReference>
<reference evidence="1 2" key="1">
    <citation type="journal article" date="2018" name="Nat. Genet.">
        <title>Extensive intraspecific gene order and gene structural variations between Mo17 and other maize genomes.</title>
        <authorList>
            <person name="Sun S."/>
            <person name="Zhou Y."/>
            <person name="Chen J."/>
            <person name="Shi J."/>
            <person name="Zhao H."/>
            <person name="Zhao H."/>
            <person name="Song W."/>
            <person name="Zhang M."/>
            <person name="Cui Y."/>
            <person name="Dong X."/>
            <person name="Liu H."/>
            <person name="Ma X."/>
            <person name="Jiao Y."/>
            <person name="Wang B."/>
            <person name="Wei X."/>
            <person name="Stein J.C."/>
            <person name="Glaubitz J.C."/>
            <person name="Lu F."/>
            <person name="Yu G."/>
            <person name="Liang C."/>
            <person name="Fengler K."/>
            <person name="Li B."/>
            <person name="Rafalski A."/>
            <person name="Schnable P.S."/>
            <person name="Ware D.H."/>
            <person name="Buckler E.S."/>
            <person name="Lai J."/>
        </authorList>
    </citation>
    <scope>NUCLEOTIDE SEQUENCE [LARGE SCALE GENOMIC DNA]</scope>
    <source>
        <strain evidence="2">cv. Missouri 17</strain>
        <tissue evidence="1">Seedling</tissue>
    </source>
</reference>
<dbReference type="InterPro" id="IPR043459">
    <property type="entry name" value="NFD6/NOXY2-like"/>
</dbReference>
<organism evidence="1 2">
    <name type="scientific">Zea mays</name>
    <name type="common">Maize</name>
    <dbReference type="NCBI Taxonomy" id="4577"/>
    <lineage>
        <taxon>Eukaryota</taxon>
        <taxon>Viridiplantae</taxon>
        <taxon>Streptophyta</taxon>
        <taxon>Embryophyta</taxon>
        <taxon>Tracheophyta</taxon>
        <taxon>Spermatophyta</taxon>
        <taxon>Magnoliopsida</taxon>
        <taxon>Liliopsida</taxon>
        <taxon>Poales</taxon>
        <taxon>Poaceae</taxon>
        <taxon>PACMAD clade</taxon>
        <taxon>Panicoideae</taxon>
        <taxon>Andropogonodae</taxon>
        <taxon>Andropogoneae</taxon>
        <taxon>Tripsacinae</taxon>
        <taxon>Zea</taxon>
    </lineage>
</organism>
<proteinExistence type="predicted"/>
<protein>
    <submittedName>
        <fullName evidence="1">Uncharacterized protein</fullName>
    </submittedName>
</protein>
<evidence type="ECO:0000313" key="1">
    <source>
        <dbReference type="EMBL" id="PWZ20297.1"/>
    </source>
</evidence>
<dbReference type="PANTHER" id="PTHR33156:SF9">
    <property type="entry name" value="PROTEIN NUCLEAR FUSION DEFECTIVE 6, CHLOROPLASTIC_MITOCHONDRIAL"/>
    <property type="match status" value="1"/>
</dbReference>
<evidence type="ECO:0000313" key="2">
    <source>
        <dbReference type="Proteomes" id="UP000251960"/>
    </source>
</evidence>
<accession>A0A3L6ELW2</accession>
<sequence length="201" mass="20463">MASTCFRAAARVASAASRSAAAYRSAPSAARAAATAAHRISCFSRVPVELGCCAGLSLLPLHCAVAAARLTSRLSTASSCRALSQLPSPNQSPMDPLDVQGRKASAAPSFVLDATGMQELLDAMAARKQTGDAAPSVAKRTDMGKAAIAGSTRLRRAMEANFQGAGTAEGRQRPGTTLGLKRKVAAMATAPSVVALKHAAK</sequence>
<dbReference type="Proteomes" id="UP000251960">
    <property type="component" value="Chromosome 5"/>
</dbReference>
<dbReference type="PANTHER" id="PTHR33156">
    <property type="entry name" value="OS02G0230000 PROTEIN"/>
    <property type="match status" value="1"/>
</dbReference>